<evidence type="ECO:0000313" key="3">
    <source>
        <dbReference type="Proteomes" id="UP000059680"/>
    </source>
</evidence>
<organism evidence="2 3">
    <name type="scientific">Oryza sativa subsp. japonica</name>
    <name type="common">Rice</name>
    <dbReference type="NCBI Taxonomy" id="39947"/>
    <lineage>
        <taxon>Eukaryota</taxon>
        <taxon>Viridiplantae</taxon>
        <taxon>Streptophyta</taxon>
        <taxon>Embryophyta</taxon>
        <taxon>Tracheophyta</taxon>
        <taxon>Spermatophyta</taxon>
        <taxon>Magnoliopsida</taxon>
        <taxon>Liliopsida</taxon>
        <taxon>Poales</taxon>
        <taxon>Poaceae</taxon>
        <taxon>BOP clade</taxon>
        <taxon>Oryzoideae</taxon>
        <taxon>Oryzeae</taxon>
        <taxon>Oryzinae</taxon>
        <taxon>Oryza</taxon>
        <taxon>Oryza sativa</taxon>
    </lineage>
</organism>
<dbReference type="EMBL" id="AP014962">
    <property type="protein sequence ID" value="BAS99136.1"/>
    <property type="molecule type" value="Genomic_DNA"/>
</dbReference>
<dbReference type="AlphaFoldDB" id="A0A0P0X008"/>
<feature type="region of interest" description="Disordered" evidence="1">
    <location>
        <begin position="38"/>
        <end position="100"/>
    </location>
</feature>
<dbReference type="PaxDb" id="39947-A0A0P0X008"/>
<name>A0A0P0X008_ORYSJ</name>
<reference evidence="3" key="1">
    <citation type="journal article" date="2005" name="Nature">
        <title>The map-based sequence of the rice genome.</title>
        <authorList>
            <consortium name="International rice genome sequencing project (IRGSP)"/>
            <person name="Matsumoto T."/>
            <person name="Wu J."/>
            <person name="Kanamori H."/>
            <person name="Katayose Y."/>
            <person name="Fujisawa M."/>
            <person name="Namiki N."/>
            <person name="Mizuno H."/>
            <person name="Yamamoto K."/>
            <person name="Antonio B.A."/>
            <person name="Baba T."/>
            <person name="Sakata K."/>
            <person name="Nagamura Y."/>
            <person name="Aoki H."/>
            <person name="Arikawa K."/>
            <person name="Arita K."/>
            <person name="Bito T."/>
            <person name="Chiden Y."/>
            <person name="Fujitsuka N."/>
            <person name="Fukunaka R."/>
            <person name="Hamada M."/>
            <person name="Harada C."/>
            <person name="Hayashi A."/>
            <person name="Hijishita S."/>
            <person name="Honda M."/>
            <person name="Hosokawa S."/>
            <person name="Ichikawa Y."/>
            <person name="Idonuma A."/>
            <person name="Iijima M."/>
            <person name="Ikeda M."/>
            <person name="Ikeno M."/>
            <person name="Ito K."/>
            <person name="Ito S."/>
            <person name="Ito T."/>
            <person name="Ito Y."/>
            <person name="Ito Y."/>
            <person name="Iwabuchi A."/>
            <person name="Kamiya K."/>
            <person name="Karasawa W."/>
            <person name="Kurita K."/>
            <person name="Katagiri S."/>
            <person name="Kikuta A."/>
            <person name="Kobayashi H."/>
            <person name="Kobayashi N."/>
            <person name="Machita K."/>
            <person name="Maehara T."/>
            <person name="Masukawa M."/>
            <person name="Mizubayashi T."/>
            <person name="Mukai Y."/>
            <person name="Nagasaki H."/>
            <person name="Nagata Y."/>
            <person name="Naito S."/>
            <person name="Nakashima M."/>
            <person name="Nakama Y."/>
            <person name="Nakamichi Y."/>
            <person name="Nakamura M."/>
            <person name="Meguro A."/>
            <person name="Negishi M."/>
            <person name="Ohta I."/>
            <person name="Ohta T."/>
            <person name="Okamoto M."/>
            <person name="Ono N."/>
            <person name="Saji S."/>
            <person name="Sakaguchi M."/>
            <person name="Sakai K."/>
            <person name="Shibata M."/>
            <person name="Shimokawa T."/>
            <person name="Song J."/>
            <person name="Takazaki Y."/>
            <person name="Terasawa K."/>
            <person name="Tsugane M."/>
            <person name="Tsuji K."/>
            <person name="Ueda S."/>
            <person name="Waki K."/>
            <person name="Yamagata H."/>
            <person name="Yamamoto M."/>
            <person name="Yamamoto S."/>
            <person name="Yamane H."/>
            <person name="Yoshiki S."/>
            <person name="Yoshihara R."/>
            <person name="Yukawa K."/>
            <person name="Zhong H."/>
            <person name="Yano M."/>
            <person name="Yuan Q."/>
            <person name="Ouyang S."/>
            <person name="Liu J."/>
            <person name="Jones K.M."/>
            <person name="Gansberger K."/>
            <person name="Moffat K."/>
            <person name="Hill J."/>
            <person name="Bera J."/>
            <person name="Fadrosh D."/>
            <person name="Jin S."/>
            <person name="Johri S."/>
            <person name="Kim M."/>
            <person name="Overton L."/>
            <person name="Reardon M."/>
            <person name="Tsitrin T."/>
            <person name="Vuong H."/>
            <person name="Weaver B."/>
            <person name="Ciecko A."/>
            <person name="Tallon L."/>
            <person name="Jackson J."/>
            <person name="Pai G."/>
            <person name="Aken S.V."/>
            <person name="Utterback T."/>
            <person name="Reidmuller S."/>
            <person name="Feldblyum T."/>
            <person name="Hsiao J."/>
            <person name="Zismann V."/>
            <person name="Iobst S."/>
            <person name="de Vazeille A.R."/>
            <person name="Buell C.R."/>
            <person name="Ying K."/>
            <person name="Li Y."/>
            <person name="Lu T."/>
            <person name="Huang Y."/>
            <person name="Zhao Q."/>
            <person name="Feng Q."/>
            <person name="Zhang L."/>
            <person name="Zhu J."/>
            <person name="Weng Q."/>
            <person name="Mu J."/>
            <person name="Lu Y."/>
            <person name="Fan D."/>
            <person name="Liu Y."/>
            <person name="Guan J."/>
            <person name="Zhang Y."/>
            <person name="Yu S."/>
            <person name="Liu X."/>
            <person name="Zhang Y."/>
            <person name="Hong G."/>
            <person name="Han B."/>
            <person name="Choisne N."/>
            <person name="Demange N."/>
            <person name="Orjeda G."/>
            <person name="Samain S."/>
            <person name="Cattolico L."/>
            <person name="Pelletier E."/>
            <person name="Couloux A."/>
            <person name="Segurens B."/>
            <person name="Wincker P."/>
            <person name="D'Hont A."/>
            <person name="Scarpelli C."/>
            <person name="Weissenbach J."/>
            <person name="Salanoubat M."/>
            <person name="Quetier F."/>
            <person name="Yu Y."/>
            <person name="Kim H.R."/>
            <person name="Rambo T."/>
            <person name="Currie J."/>
            <person name="Collura K."/>
            <person name="Luo M."/>
            <person name="Yang T."/>
            <person name="Ammiraju J.S.S."/>
            <person name="Engler F."/>
            <person name="Soderlund C."/>
            <person name="Wing R.A."/>
            <person name="Palmer L.E."/>
            <person name="de la Bastide M."/>
            <person name="Spiegel L."/>
            <person name="Nascimento L."/>
            <person name="Zutavern T."/>
            <person name="O'Shaughnessy A."/>
            <person name="Dike S."/>
            <person name="Dedhia N."/>
            <person name="Preston R."/>
            <person name="Balija V."/>
            <person name="McCombie W.R."/>
            <person name="Chow T."/>
            <person name="Chen H."/>
            <person name="Chung M."/>
            <person name="Chen C."/>
            <person name="Shaw J."/>
            <person name="Wu H."/>
            <person name="Hsiao K."/>
            <person name="Chao Y."/>
            <person name="Chu M."/>
            <person name="Cheng C."/>
            <person name="Hour A."/>
            <person name="Lee P."/>
            <person name="Lin S."/>
            <person name="Lin Y."/>
            <person name="Liou J."/>
            <person name="Liu S."/>
            <person name="Hsing Y."/>
            <person name="Raghuvanshi S."/>
            <person name="Mohanty A."/>
            <person name="Bharti A.K."/>
            <person name="Gaur A."/>
            <person name="Gupta V."/>
            <person name="Kumar D."/>
            <person name="Ravi V."/>
            <person name="Vij S."/>
            <person name="Kapur A."/>
            <person name="Khurana P."/>
            <person name="Khurana P."/>
            <person name="Khurana J.P."/>
            <person name="Tyagi A.K."/>
            <person name="Gaikwad K."/>
            <person name="Singh A."/>
            <person name="Dalal V."/>
            <person name="Srivastava S."/>
            <person name="Dixit A."/>
            <person name="Pal A.K."/>
            <person name="Ghazi I.A."/>
            <person name="Yadav M."/>
            <person name="Pandit A."/>
            <person name="Bhargava A."/>
            <person name="Sureshbabu K."/>
            <person name="Batra K."/>
            <person name="Sharma T.R."/>
            <person name="Mohapatra T."/>
            <person name="Singh N.K."/>
            <person name="Messing J."/>
            <person name="Nelson A.B."/>
            <person name="Fuks G."/>
            <person name="Kavchok S."/>
            <person name="Keizer G."/>
            <person name="Linton E."/>
            <person name="Llaca V."/>
            <person name="Song R."/>
            <person name="Tanyolac B."/>
            <person name="Young S."/>
            <person name="Ho-Il K."/>
            <person name="Hahn J.H."/>
            <person name="Sangsakoo G."/>
            <person name="Vanavichit A."/>
            <person name="de Mattos Luiz.A.T."/>
            <person name="Zimmer P.D."/>
            <person name="Malone G."/>
            <person name="Dellagostin O."/>
            <person name="de Oliveira A.C."/>
            <person name="Bevan M."/>
            <person name="Bancroft I."/>
            <person name="Minx P."/>
            <person name="Cordum H."/>
            <person name="Wilson R."/>
            <person name="Cheng Z."/>
            <person name="Jin W."/>
            <person name="Jiang J."/>
            <person name="Leong S.A."/>
            <person name="Iwama H."/>
            <person name="Gojobori T."/>
            <person name="Itoh T."/>
            <person name="Niimura Y."/>
            <person name="Fujii Y."/>
            <person name="Habara T."/>
            <person name="Sakai H."/>
            <person name="Sato Y."/>
            <person name="Wilson G."/>
            <person name="Kumar K."/>
            <person name="McCouch S."/>
            <person name="Juretic N."/>
            <person name="Hoen D."/>
            <person name="Wright S."/>
            <person name="Bruskiewich R."/>
            <person name="Bureau T."/>
            <person name="Miyao A."/>
            <person name="Hirochika H."/>
            <person name="Nishikawa T."/>
            <person name="Kadowaki K."/>
            <person name="Sugiura M."/>
            <person name="Burr B."/>
            <person name="Sasaki T."/>
        </authorList>
    </citation>
    <scope>NUCLEOTIDE SEQUENCE [LARGE SCALE GENOMIC DNA]</scope>
    <source>
        <strain evidence="3">cv. Nipponbare</strain>
    </source>
</reference>
<protein>
    <submittedName>
        <fullName evidence="2">Os06g0679750 protein</fullName>
    </submittedName>
</protein>
<dbReference type="Proteomes" id="UP000059680">
    <property type="component" value="Chromosome 6"/>
</dbReference>
<reference evidence="2 3" key="3">
    <citation type="journal article" date="2013" name="Rice">
        <title>Improvement of the Oryza sativa Nipponbare reference genome using next generation sequence and optical map data.</title>
        <authorList>
            <person name="Kawahara Y."/>
            <person name="de la Bastide M."/>
            <person name="Hamilton J.P."/>
            <person name="Kanamori H."/>
            <person name="McCombie W.R."/>
            <person name="Ouyang S."/>
            <person name="Schwartz D.C."/>
            <person name="Tanaka T."/>
            <person name="Wu J."/>
            <person name="Zhou S."/>
            <person name="Childs K.L."/>
            <person name="Davidson R.M."/>
            <person name="Lin H."/>
            <person name="Quesada-Ocampo L."/>
            <person name="Vaillancourt B."/>
            <person name="Sakai H."/>
            <person name="Lee S.S."/>
            <person name="Kim J."/>
            <person name="Numa H."/>
            <person name="Itoh T."/>
            <person name="Buell C.R."/>
            <person name="Matsumoto T."/>
        </authorList>
    </citation>
    <scope>NUCLEOTIDE SEQUENCE [LARGE SCALE GENOMIC DNA]</scope>
    <source>
        <strain evidence="3">cv. Nipponbare</strain>
    </source>
</reference>
<gene>
    <name evidence="2" type="ordered locus">Os06g0679750</name>
    <name evidence="2" type="ORF">OSNPB_060679750</name>
</gene>
<keyword evidence="3" id="KW-1185">Reference proteome</keyword>
<proteinExistence type="predicted"/>
<reference evidence="2 3" key="2">
    <citation type="journal article" date="2013" name="Plant Cell Physiol.">
        <title>Rice Annotation Project Database (RAP-DB): an integrative and interactive database for rice genomics.</title>
        <authorList>
            <person name="Sakai H."/>
            <person name="Lee S.S."/>
            <person name="Tanaka T."/>
            <person name="Numa H."/>
            <person name="Kim J."/>
            <person name="Kawahara Y."/>
            <person name="Wakimoto H."/>
            <person name="Yang C.C."/>
            <person name="Iwamoto M."/>
            <person name="Abe T."/>
            <person name="Yamada Y."/>
            <person name="Muto A."/>
            <person name="Inokuchi H."/>
            <person name="Ikemura T."/>
            <person name="Matsumoto T."/>
            <person name="Sasaki T."/>
            <person name="Itoh T."/>
        </authorList>
    </citation>
    <scope>NUCLEOTIDE SEQUENCE [LARGE SCALE GENOMIC DNA]</scope>
    <source>
        <strain evidence="3">cv. Nipponbare</strain>
    </source>
</reference>
<evidence type="ECO:0000313" key="2">
    <source>
        <dbReference type="EMBL" id="BAS99136.1"/>
    </source>
</evidence>
<evidence type="ECO:0000256" key="1">
    <source>
        <dbReference type="SAM" id="MobiDB-lite"/>
    </source>
</evidence>
<dbReference type="InParanoid" id="A0A0P0X008"/>
<sequence>MTQSDTGASRSASASCLRYPSSMARSWVGESAMRRPMWSTWTRTPPPPSAEEASTGKGRRERSPPRRGSSVGRPARRRRRLMLEKGACDEAAPAAWGPRRRALWEKATAAGDSRLDSALRSTSMPRCRAAAATRVSLPTSKPTTLI</sequence>
<feature type="non-terminal residue" evidence="2">
    <location>
        <position position="146"/>
    </location>
</feature>
<dbReference type="Gramene" id="Os06t0679750-00">
    <property type="protein sequence ID" value="Os06t0679750-00"/>
    <property type="gene ID" value="Os06g0679750"/>
</dbReference>
<accession>A0A0P0X008</accession>